<dbReference type="EMBL" id="ABWP01000071">
    <property type="protein sequence ID" value="EEA84503.1"/>
    <property type="molecule type" value="Genomic_DNA"/>
</dbReference>
<dbReference type="Gene3D" id="2.40.50.140">
    <property type="entry name" value="Nucleic acid-binding proteins"/>
    <property type="match status" value="1"/>
</dbReference>
<feature type="domain" description="Conserved virulence factor B-like winged helix" evidence="3">
    <location>
        <begin position="233"/>
        <end position="289"/>
    </location>
</feature>
<feature type="domain" description="Conserved virulence factor B first S1" evidence="2">
    <location>
        <begin position="84"/>
        <end position="143"/>
    </location>
</feature>
<dbReference type="eggNOG" id="COG2996">
    <property type="taxonomic scope" value="Bacteria"/>
</dbReference>
<evidence type="ECO:0000259" key="2">
    <source>
        <dbReference type="Pfam" id="PF13509"/>
    </source>
</evidence>
<evidence type="ECO:0008006" key="6">
    <source>
        <dbReference type="Google" id="ProtNLM"/>
    </source>
</evidence>
<name>B6G197_PEPHT</name>
<keyword evidence="5" id="KW-1185">Reference proteome</keyword>
<dbReference type="PANTHER" id="PTHR37296">
    <property type="entry name" value="CONSERVED VIRULENCE FACTOR B"/>
    <property type="match status" value="1"/>
</dbReference>
<dbReference type="InterPro" id="IPR040764">
    <property type="entry name" value="CvfB_WH"/>
</dbReference>
<gene>
    <name evidence="4" type="ORF">CLOHIR_01903</name>
</gene>
<comment type="caution">
    <text evidence="4">The sequence shown here is derived from an EMBL/GenBank/DDBJ whole genome shotgun (WGS) entry which is preliminary data.</text>
</comment>
<accession>B6G197</accession>
<reference evidence="4 5" key="1">
    <citation type="submission" date="2008-09" db="EMBL/GenBank/DDBJ databases">
        <authorList>
            <person name="Fulton L."/>
            <person name="Clifton S."/>
            <person name="Fulton B."/>
            <person name="Xu J."/>
            <person name="Minx P."/>
            <person name="Pepin K.H."/>
            <person name="Johnson M."/>
            <person name="Thiruvilangam P."/>
            <person name="Bhonagiri V."/>
            <person name="Nash W.E."/>
            <person name="Mardis E.R."/>
            <person name="Wilson R.K."/>
        </authorList>
    </citation>
    <scope>NUCLEOTIDE SEQUENCE [LARGE SCALE GENOMIC DNA]</scope>
    <source>
        <strain evidence="4 5">DSM 13275</strain>
    </source>
</reference>
<dbReference type="InterPro" id="IPR036388">
    <property type="entry name" value="WH-like_DNA-bd_sf"/>
</dbReference>
<protein>
    <recommendedName>
        <fullName evidence="6">DNA-binding protein</fullName>
    </recommendedName>
</protein>
<dbReference type="InterPro" id="IPR012340">
    <property type="entry name" value="NA-bd_OB-fold"/>
</dbReference>
<dbReference type="Pfam" id="PF17783">
    <property type="entry name" value="WHD_CvfB"/>
    <property type="match status" value="1"/>
</dbReference>
<dbReference type="PIRSF" id="PIRSF012524">
    <property type="entry name" value="YitL_S1"/>
    <property type="match status" value="1"/>
</dbReference>
<evidence type="ECO:0000313" key="4">
    <source>
        <dbReference type="EMBL" id="EEA84503.1"/>
    </source>
</evidence>
<evidence type="ECO:0000256" key="1">
    <source>
        <dbReference type="PIRNR" id="PIRNR012524"/>
    </source>
</evidence>
<reference evidence="4 5" key="2">
    <citation type="submission" date="2008-10" db="EMBL/GenBank/DDBJ databases">
        <title>Draft genome sequence of Clostridium hiranonis (DSM 13275).</title>
        <authorList>
            <person name="Sudarsanam P."/>
            <person name="Ley R."/>
            <person name="Guruge J."/>
            <person name="Turnbaugh P.J."/>
            <person name="Mahowald M."/>
            <person name="Liep D."/>
            <person name="Gordon J."/>
        </authorList>
    </citation>
    <scope>NUCLEOTIDE SEQUENCE [LARGE SCALE GENOMIC DNA]</scope>
    <source>
        <strain evidence="4 5">DSM 13275</strain>
    </source>
</reference>
<evidence type="ECO:0000313" key="5">
    <source>
        <dbReference type="Proteomes" id="UP000003178"/>
    </source>
</evidence>
<sequence>MIKTLGVKNLVKIGELNNLEVKRKADFGYFLDGQTGNSTDDVLLHNKFIEDGTEIEVGKEVEVFIFKDSKGRFAATTKKPLACVGDIAYLKVVDNTDIGTFIDVGLPKDVLVPFREKTHPMFRDEKYLFYIYVDKSGRIAATTDIDNHLTTDHEYNLGDTVTGIVYGFQTNGTAMLCVDNKYAAVILNNEYFTDLDVGQVMENLKVIKIYDDGKLGLTPRADRKSEMDSVEYKILSYLEGNDGYMRFNDKSDPKDIKILFNSSKKNFKRALGVLMRKSIVYQDENGTYLK</sequence>
<dbReference type="AlphaFoldDB" id="B6G197"/>
<organism evidence="4 5">
    <name type="scientific">Peptacetobacter hiranonis (strain DSM 13275 / JCM 10541 / KCTC 15199 / TO-931)</name>
    <name type="common">Clostridium hiranonis</name>
    <dbReference type="NCBI Taxonomy" id="500633"/>
    <lineage>
        <taxon>Bacteria</taxon>
        <taxon>Bacillati</taxon>
        <taxon>Bacillota</taxon>
        <taxon>Clostridia</taxon>
        <taxon>Peptostreptococcales</taxon>
        <taxon>Peptostreptococcaceae</taxon>
        <taxon>Peptacetobacter</taxon>
    </lineage>
</organism>
<dbReference type="InterPro" id="IPR039566">
    <property type="entry name" value="CvfB_S1_st"/>
</dbReference>
<dbReference type="STRING" id="500633.CLOHIR_01903"/>
<feature type="domain" description="Conserved virulence factor B first S1" evidence="2">
    <location>
        <begin position="13"/>
        <end position="78"/>
    </location>
</feature>
<proteinExistence type="inferred from homology"/>
<comment type="similarity">
    <text evidence="1">Belongs to the CvfB family.</text>
</comment>
<dbReference type="Pfam" id="PF13509">
    <property type="entry name" value="S1_2"/>
    <property type="match status" value="2"/>
</dbReference>
<dbReference type="PANTHER" id="PTHR37296:SF1">
    <property type="entry name" value="CONSERVED VIRULENCE FACTOR B"/>
    <property type="match status" value="1"/>
</dbReference>
<evidence type="ECO:0000259" key="3">
    <source>
        <dbReference type="Pfam" id="PF17783"/>
    </source>
</evidence>
<dbReference type="Gene3D" id="1.10.10.10">
    <property type="entry name" value="Winged helix-like DNA-binding domain superfamily/Winged helix DNA-binding domain"/>
    <property type="match status" value="1"/>
</dbReference>
<dbReference type="Proteomes" id="UP000003178">
    <property type="component" value="Unassembled WGS sequence"/>
</dbReference>
<dbReference type="HOGENOM" id="CLU_064885_0_1_9"/>
<dbReference type="InterPro" id="IPR014464">
    <property type="entry name" value="CvfB_fam"/>
</dbReference>
<dbReference type="RefSeq" id="WP_006440765.1">
    <property type="nucleotide sequence ID" value="NZ_DS995358.1"/>
</dbReference>